<sequence>MEPSPPALTRSQRESRRQQLKRQQCPELVRAREREAKRRQRERKKAACGPEPPDPNETKIAQLEAQLAAIHLENKELKSGLEQLAAVHVQNHELKTELRLQLSPAATEQRYWDLRAAKLPDIVGTLPDMSDDCHCATVADAAAEYEADRAARYARWTDVERARFAKAVKRSGGLLADHIYTLFPEKTRKDVVFLYYARHGYVGPQYSASFSAVHRLRPPG</sequence>
<dbReference type="AlphaFoldDB" id="A0AAD5THD0"/>
<gene>
    <name evidence="2" type="ORF">HDU87_005240</name>
</gene>
<evidence type="ECO:0008006" key="4">
    <source>
        <dbReference type="Google" id="ProtNLM"/>
    </source>
</evidence>
<comment type="caution">
    <text evidence="2">The sequence shown here is derived from an EMBL/GenBank/DDBJ whole genome shotgun (WGS) entry which is preliminary data.</text>
</comment>
<keyword evidence="3" id="KW-1185">Reference proteome</keyword>
<dbReference type="EMBL" id="JADGJQ010000040">
    <property type="protein sequence ID" value="KAJ3176546.1"/>
    <property type="molecule type" value="Genomic_DNA"/>
</dbReference>
<accession>A0AAD5THD0</accession>
<organism evidence="2 3">
    <name type="scientific">Geranomyces variabilis</name>
    <dbReference type="NCBI Taxonomy" id="109894"/>
    <lineage>
        <taxon>Eukaryota</taxon>
        <taxon>Fungi</taxon>
        <taxon>Fungi incertae sedis</taxon>
        <taxon>Chytridiomycota</taxon>
        <taxon>Chytridiomycota incertae sedis</taxon>
        <taxon>Chytridiomycetes</taxon>
        <taxon>Spizellomycetales</taxon>
        <taxon>Powellomycetaceae</taxon>
        <taxon>Geranomyces</taxon>
    </lineage>
</organism>
<name>A0AAD5THD0_9FUNG</name>
<feature type="region of interest" description="Disordered" evidence="1">
    <location>
        <begin position="1"/>
        <end position="57"/>
    </location>
</feature>
<evidence type="ECO:0000313" key="2">
    <source>
        <dbReference type="EMBL" id="KAJ3176546.1"/>
    </source>
</evidence>
<evidence type="ECO:0000256" key="1">
    <source>
        <dbReference type="SAM" id="MobiDB-lite"/>
    </source>
</evidence>
<dbReference type="Proteomes" id="UP001212152">
    <property type="component" value="Unassembled WGS sequence"/>
</dbReference>
<feature type="compositionally biased region" description="Basic residues" evidence="1">
    <location>
        <begin position="37"/>
        <end position="46"/>
    </location>
</feature>
<reference evidence="2" key="1">
    <citation type="submission" date="2020-05" db="EMBL/GenBank/DDBJ databases">
        <title>Phylogenomic resolution of chytrid fungi.</title>
        <authorList>
            <person name="Stajich J.E."/>
            <person name="Amses K."/>
            <person name="Simmons R."/>
            <person name="Seto K."/>
            <person name="Myers J."/>
            <person name="Bonds A."/>
            <person name="Quandt C.A."/>
            <person name="Barry K."/>
            <person name="Liu P."/>
            <person name="Grigoriev I."/>
            <person name="Longcore J.E."/>
            <person name="James T.Y."/>
        </authorList>
    </citation>
    <scope>NUCLEOTIDE SEQUENCE</scope>
    <source>
        <strain evidence="2">JEL0379</strain>
    </source>
</reference>
<proteinExistence type="predicted"/>
<evidence type="ECO:0000313" key="3">
    <source>
        <dbReference type="Proteomes" id="UP001212152"/>
    </source>
</evidence>
<protein>
    <recommendedName>
        <fullName evidence="4">SANT domain-containing protein</fullName>
    </recommendedName>
</protein>